<dbReference type="CDD" id="cd00610">
    <property type="entry name" value="OAT_like"/>
    <property type="match status" value="1"/>
</dbReference>
<dbReference type="GO" id="GO:0005737">
    <property type="term" value="C:cytoplasm"/>
    <property type="evidence" value="ECO:0007669"/>
    <property type="project" value="UniProtKB-SubCell"/>
</dbReference>
<dbReference type="PANTHER" id="PTHR11986">
    <property type="entry name" value="AMINOTRANSFERASE CLASS III"/>
    <property type="match status" value="1"/>
</dbReference>
<protein>
    <recommendedName>
        <fullName evidence="8">Acetylornithine aminotransferase</fullName>
        <shortName evidence="8">ACOAT</shortName>
        <ecNumber evidence="8">2.6.1.11</ecNumber>
    </recommendedName>
</protein>
<evidence type="ECO:0000256" key="5">
    <source>
        <dbReference type="ARBA" id="ARBA00022679"/>
    </source>
</evidence>
<comment type="subcellular location">
    <subcellularLocation>
        <location evidence="8">Cytoplasm</location>
    </subcellularLocation>
</comment>
<dbReference type="Gene3D" id="3.40.640.10">
    <property type="entry name" value="Type I PLP-dependent aspartate aminotransferase-like (Major domain)"/>
    <property type="match status" value="1"/>
</dbReference>
<dbReference type="InterPro" id="IPR015421">
    <property type="entry name" value="PyrdxlP-dep_Trfase_major"/>
</dbReference>
<evidence type="ECO:0000256" key="3">
    <source>
        <dbReference type="ARBA" id="ARBA00022576"/>
    </source>
</evidence>
<dbReference type="EC" id="2.6.1.11" evidence="8"/>
<keyword evidence="2 8" id="KW-0055">Arginine biosynthesis</keyword>
<sequence>MSNSASHLMPIFNRLPVAFAHGNGVRLTDVNGKVYLDALSGIAVNGLGHNHPRLVQALQAQVAQVIHVSNLYDVPQQHELANALAQLSGMDEVFFSNSGAESNEGAIKLARLYGQQQGKKDAKIIVMSEAFHGRTLATLTATGNAKVQKGFEPLVSGFVRVPYNDVEAIKAYADDESVVAVMLEVVQGEGGIRCLNAGVLTEIRALCDAHGWLLILDEVQTGIARTGKWFAHQHENVKPDVMTLAKGLGSGVPVGAILTSGRATGVFPVGAHGTTFGGNPLAMAAGLATVAAIESDGLAANAERQGAAIKRGLNLALKDEVLAGDVRDIRGLGLMIGIELDRPCGELVKLALNEGMLINVTHDTVVRLLPPLVFSDEDSAELVDRLSKLIKNFLNEAP</sequence>
<comment type="subunit">
    <text evidence="8">Homodimer.</text>
</comment>
<feature type="binding site" evidence="8">
    <location>
        <begin position="217"/>
        <end position="220"/>
    </location>
    <ligand>
        <name>pyridoxal 5'-phosphate</name>
        <dbReference type="ChEBI" id="CHEBI:597326"/>
    </ligand>
</feature>
<keyword evidence="4 8" id="KW-0028">Amino-acid biosynthesis</keyword>
<accession>A0A345DCJ4</accession>
<dbReference type="InterPro" id="IPR015424">
    <property type="entry name" value="PyrdxlP-dep_Trfase"/>
</dbReference>
<reference evidence="10" key="1">
    <citation type="submission" date="2018-07" db="EMBL/GenBank/DDBJ databases">
        <authorList>
            <person name="Kim H."/>
        </authorList>
    </citation>
    <scope>NUCLEOTIDE SEQUENCE [LARGE SCALE GENOMIC DNA]</scope>
    <source>
        <strain evidence="10">F02</strain>
    </source>
</reference>
<dbReference type="InterPro" id="IPR050103">
    <property type="entry name" value="Class-III_PLP-dep_AT"/>
</dbReference>
<comment type="similarity">
    <text evidence="8">Belongs to the class-III pyridoxal-phosphate-dependent aminotransferase family. ArgD subfamily.</text>
</comment>
<dbReference type="PIRSF" id="PIRSF000521">
    <property type="entry name" value="Transaminase_4ab_Lys_Orn"/>
    <property type="match status" value="1"/>
</dbReference>
<dbReference type="RefSeq" id="WP_225972474.1">
    <property type="nucleotide sequence ID" value="NZ_CP031124.1"/>
</dbReference>
<feature type="binding site" evidence="8">
    <location>
        <position position="274"/>
    </location>
    <ligand>
        <name>N(2)-acetyl-L-ornithine</name>
        <dbReference type="ChEBI" id="CHEBI:57805"/>
    </ligand>
</feature>
<comment type="miscellaneous">
    <text evidence="8">May also have succinyldiaminopimelate aminotransferase activity, thus carrying out the corresponding step in lysine biosynthesis.</text>
</comment>
<feature type="binding site" evidence="8">
    <location>
        <position position="131"/>
    </location>
    <ligand>
        <name>pyridoxal 5'-phosphate</name>
        <dbReference type="ChEBI" id="CHEBI:597326"/>
    </ligand>
</feature>
<evidence type="ECO:0000256" key="2">
    <source>
        <dbReference type="ARBA" id="ARBA00022571"/>
    </source>
</evidence>
<dbReference type="NCBIfam" id="NF002325">
    <property type="entry name" value="PRK01278.1"/>
    <property type="match status" value="1"/>
</dbReference>
<evidence type="ECO:0000256" key="4">
    <source>
        <dbReference type="ARBA" id="ARBA00022605"/>
    </source>
</evidence>
<dbReference type="NCBIfam" id="TIGR00707">
    <property type="entry name" value="argD"/>
    <property type="match status" value="1"/>
</dbReference>
<feature type="binding site" evidence="8">
    <location>
        <begin position="99"/>
        <end position="100"/>
    </location>
    <ligand>
        <name>pyridoxal 5'-phosphate</name>
        <dbReference type="ChEBI" id="CHEBI:597326"/>
    </ligand>
</feature>
<keyword evidence="10" id="KW-1185">Reference proteome</keyword>
<dbReference type="FunFam" id="3.40.640.10:FF:000004">
    <property type="entry name" value="Acetylornithine aminotransferase"/>
    <property type="match status" value="1"/>
</dbReference>
<gene>
    <name evidence="8 9" type="primary">argD</name>
    <name evidence="9" type="ORF">DTO96_101823</name>
</gene>
<comment type="cofactor">
    <cofactor evidence="8">
        <name>pyridoxal 5'-phosphate</name>
        <dbReference type="ChEBI" id="CHEBI:597326"/>
    </cofactor>
    <text evidence="8">Binds 1 pyridoxal phosphate per subunit.</text>
</comment>
<dbReference type="PANTHER" id="PTHR11986:SF79">
    <property type="entry name" value="ACETYLORNITHINE AMINOTRANSFERASE, MITOCHONDRIAL"/>
    <property type="match status" value="1"/>
</dbReference>
<dbReference type="GO" id="GO:0042802">
    <property type="term" value="F:identical protein binding"/>
    <property type="evidence" value="ECO:0007669"/>
    <property type="project" value="TreeGrafter"/>
</dbReference>
<dbReference type="GO" id="GO:0003992">
    <property type="term" value="F:N2-acetyl-L-ornithine:2-oxoglutarate 5-aminotransferase activity"/>
    <property type="evidence" value="ECO:0007669"/>
    <property type="project" value="UniProtKB-UniRule"/>
</dbReference>
<dbReference type="InterPro" id="IPR049704">
    <property type="entry name" value="Aminotrans_3_PPA_site"/>
</dbReference>
<keyword evidence="6 8" id="KW-0663">Pyridoxal phosphate</keyword>
<name>A0A345DCJ4_9BURK</name>
<feature type="binding site" evidence="8">
    <location>
        <position position="134"/>
    </location>
    <ligand>
        <name>N(2)-acetyl-L-ornithine</name>
        <dbReference type="ChEBI" id="CHEBI:57805"/>
    </ligand>
</feature>
<evidence type="ECO:0000313" key="10">
    <source>
        <dbReference type="Proteomes" id="UP000252182"/>
    </source>
</evidence>
<dbReference type="UniPathway" id="UPA00068">
    <property type="reaction ID" value="UER00109"/>
</dbReference>
<dbReference type="GO" id="GO:0030170">
    <property type="term" value="F:pyridoxal phosphate binding"/>
    <property type="evidence" value="ECO:0007669"/>
    <property type="project" value="InterPro"/>
</dbReference>
<keyword evidence="5 8" id="KW-0808">Transferase</keyword>
<dbReference type="GO" id="GO:0045303">
    <property type="term" value="F:diaminobutyrate-2-oxoglutarate transaminase activity"/>
    <property type="evidence" value="ECO:0007669"/>
    <property type="project" value="UniProtKB-EC"/>
</dbReference>
<dbReference type="AlphaFoldDB" id="A0A345DCJ4"/>
<evidence type="ECO:0000256" key="6">
    <source>
        <dbReference type="ARBA" id="ARBA00022898"/>
    </source>
</evidence>
<keyword evidence="3 8" id="KW-0032">Aminotransferase</keyword>
<comment type="catalytic activity">
    <reaction evidence="7">
        <text>L-2,4-diaminobutanoate + 2-oxoglutarate = L-aspartate 4-semialdehyde + L-glutamate</text>
        <dbReference type="Rhea" id="RHEA:11160"/>
        <dbReference type="ChEBI" id="CHEBI:16810"/>
        <dbReference type="ChEBI" id="CHEBI:29985"/>
        <dbReference type="ChEBI" id="CHEBI:58761"/>
        <dbReference type="ChEBI" id="CHEBI:537519"/>
        <dbReference type="EC" id="2.6.1.76"/>
    </reaction>
</comment>
<feature type="binding site" evidence="8">
    <location>
        <position position="275"/>
    </location>
    <ligand>
        <name>pyridoxal 5'-phosphate</name>
        <dbReference type="ChEBI" id="CHEBI:597326"/>
    </ligand>
</feature>
<dbReference type="SUPFAM" id="SSF53383">
    <property type="entry name" value="PLP-dependent transferases"/>
    <property type="match status" value="1"/>
</dbReference>
<dbReference type="Proteomes" id="UP000252182">
    <property type="component" value="Chromosome"/>
</dbReference>
<dbReference type="InterPro" id="IPR005814">
    <property type="entry name" value="Aminotrans_3"/>
</dbReference>
<dbReference type="HAMAP" id="MF_01107">
    <property type="entry name" value="ArgD_aminotrans_3"/>
    <property type="match status" value="1"/>
</dbReference>
<dbReference type="EMBL" id="CP031124">
    <property type="protein sequence ID" value="AXF86082.1"/>
    <property type="molecule type" value="Genomic_DNA"/>
</dbReference>
<dbReference type="Pfam" id="PF00202">
    <property type="entry name" value="Aminotran_3"/>
    <property type="match status" value="1"/>
</dbReference>
<dbReference type="KEGG" id="hyf:DTO96_101823"/>
<dbReference type="InterPro" id="IPR015422">
    <property type="entry name" value="PyrdxlP-dep_Trfase_small"/>
</dbReference>
<evidence type="ECO:0000256" key="8">
    <source>
        <dbReference type="HAMAP-Rule" id="MF_01107"/>
    </source>
</evidence>
<comment type="pathway">
    <text evidence="8">Amino-acid biosynthesis; L-arginine biosynthesis; N(2)-acetyl-L-ornithine from L-glutamate: step 4/4.</text>
</comment>
<dbReference type="PROSITE" id="PS00600">
    <property type="entry name" value="AA_TRANSFER_CLASS_3"/>
    <property type="match status" value="1"/>
</dbReference>
<comment type="pathway">
    <text evidence="1">Amine and polyamine biosynthesis; ectoine biosynthesis; L-ectoine from L-aspartate 4-semialdehyde: step 1/3.</text>
</comment>
<feature type="modified residue" description="N6-(pyridoxal phosphate)lysine" evidence="8">
    <location>
        <position position="246"/>
    </location>
</feature>
<evidence type="ECO:0000256" key="1">
    <source>
        <dbReference type="ARBA" id="ARBA00004946"/>
    </source>
</evidence>
<organism evidence="9 10">
    <name type="scientific">Ephemeroptericola cinctiostellae</name>
    <dbReference type="NCBI Taxonomy" id="2268024"/>
    <lineage>
        <taxon>Bacteria</taxon>
        <taxon>Pseudomonadati</taxon>
        <taxon>Pseudomonadota</taxon>
        <taxon>Betaproteobacteria</taxon>
        <taxon>Burkholderiales</taxon>
        <taxon>Burkholderiaceae</taxon>
        <taxon>Ephemeroptericola</taxon>
    </lineage>
</organism>
<dbReference type="InterPro" id="IPR004636">
    <property type="entry name" value="AcOrn/SuccOrn_fam"/>
</dbReference>
<keyword evidence="8" id="KW-0963">Cytoplasm</keyword>
<evidence type="ECO:0000256" key="7">
    <source>
        <dbReference type="ARBA" id="ARBA00049111"/>
    </source>
</evidence>
<dbReference type="GO" id="GO:0006526">
    <property type="term" value="P:L-arginine biosynthetic process"/>
    <property type="evidence" value="ECO:0007669"/>
    <property type="project" value="UniProtKB-UniRule"/>
</dbReference>
<evidence type="ECO:0000313" key="9">
    <source>
        <dbReference type="EMBL" id="AXF86082.1"/>
    </source>
</evidence>
<comment type="catalytic activity">
    <reaction evidence="8">
        <text>N(2)-acetyl-L-ornithine + 2-oxoglutarate = N-acetyl-L-glutamate 5-semialdehyde + L-glutamate</text>
        <dbReference type="Rhea" id="RHEA:18049"/>
        <dbReference type="ChEBI" id="CHEBI:16810"/>
        <dbReference type="ChEBI" id="CHEBI:29123"/>
        <dbReference type="ChEBI" id="CHEBI:29985"/>
        <dbReference type="ChEBI" id="CHEBI:57805"/>
        <dbReference type="EC" id="2.6.1.11"/>
    </reaction>
</comment>
<proteinExistence type="inferred from homology"/>
<dbReference type="Gene3D" id="3.90.1150.10">
    <property type="entry name" value="Aspartate Aminotransferase, domain 1"/>
    <property type="match status" value="1"/>
</dbReference>